<feature type="domain" description="NAD(P)-binding" evidence="1">
    <location>
        <begin position="5"/>
        <end position="289"/>
    </location>
</feature>
<organism evidence="2 3">
    <name type="scientific">Endozoicomonas gorgoniicola</name>
    <dbReference type="NCBI Taxonomy" id="1234144"/>
    <lineage>
        <taxon>Bacteria</taxon>
        <taxon>Pseudomonadati</taxon>
        <taxon>Pseudomonadota</taxon>
        <taxon>Gammaproteobacteria</taxon>
        <taxon>Oceanospirillales</taxon>
        <taxon>Endozoicomonadaceae</taxon>
        <taxon>Endozoicomonas</taxon>
    </lineage>
</organism>
<dbReference type="Gene3D" id="3.40.50.720">
    <property type="entry name" value="NAD(P)-binding Rossmann-like Domain"/>
    <property type="match status" value="1"/>
</dbReference>
<sequence length="296" mass="33278">MRTALITGITGFTGSYLAAELSAAGFDVYGTSFRKNKALDNKIFNVDLCDIDTLRDLIVKVSPDVVVHLAAVSFVDHKNKEEIYRTNIIGTHNLLTSLSENKKKPDSVLLASSANVYGDNSLGEIIESTQPSPINDYAVSKLAMEYMAKLWLDKLPIFIVRPFNYTGIGQSSQFLISKIVEHYRKGDEEIELGNIDISRDFLDVRTVAEYYRRLIEMAPVGETINVCSGKSISIREILKIMDDITGYKIKVNTNSSLIRRKDIKCLCGSNKYLNELVGDHQKISLHETLHWMYQGK</sequence>
<dbReference type="InterPro" id="IPR036291">
    <property type="entry name" value="NAD(P)-bd_dom_sf"/>
</dbReference>
<dbReference type="GO" id="GO:0008446">
    <property type="term" value="F:GDP-mannose 4,6-dehydratase activity"/>
    <property type="evidence" value="ECO:0007669"/>
    <property type="project" value="UniProtKB-EC"/>
</dbReference>
<evidence type="ECO:0000259" key="1">
    <source>
        <dbReference type="Pfam" id="PF16363"/>
    </source>
</evidence>
<dbReference type="Gene3D" id="3.90.25.10">
    <property type="entry name" value="UDP-galactose 4-epimerase, domain 1"/>
    <property type="match status" value="1"/>
</dbReference>
<dbReference type="InterPro" id="IPR016040">
    <property type="entry name" value="NAD(P)-bd_dom"/>
</dbReference>
<keyword evidence="3" id="KW-1185">Reference proteome</keyword>
<accession>A0ABT3MS46</accession>
<evidence type="ECO:0000313" key="3">
    <source>
        <dbReference type="Proteomes" id="UP001209854"/>
    </source>
</evidence>
<protein>
    <submittedName>
        <fullName evidence="2">GDP-mannose 4,6-dehydratase</fullName>
        <ecNumber evidence="2">4.2.1.47</ecNumber>
    </submittedName>
</protein>
<dbReference type="SUPFAM" id="SSF51735">
    <property type="entry name" value="NAD(P)-binding Rossmann-fold domains"/>
    <property type="match status" value="1"/>
</dbReference>
<dbReference type="EC" id="4.2.1.47" evidence="2"/>
<dbReference type="RefSeq" id="WP_262567184.1">
    <property type="nucleotide sequence ID" value="NZ_JAPFCC010000001.1"/>
</dbReference>
<dbReference type="PANTHER" id="PTHR43000">
    <property type="entry name" value="DTDP-D-GLUCOSE 4,6-DEHYDRATASE-RELATED"/>
    <property type="match status" value="1"/>
</dbReference>
<reference evidence="2 3" key="1">
    <citation type="submission" date="2022-10" db="EMBL/GenBank/DDBJ databases">
        <title>High-quality genome sequences of two octocoral-associated bacteria, Endozoicomonas euniceicola EF212 and Endozoicomonas gorgoniicola PS125.</title>
        <authorList>
            <person name="Chiou Y.-J."/>
            <person name="Chen Y.-H."/>
        </authorList>
    </citation>
    <scope>NUCLEOTIDE SEQUENCE [LARGE SCALE GENOMIC DNA]</scope>
    <source>
        <strain evidence="2 3">PS125</strain>
    </source>
</reference>
<keyword evidence="2" id="KW-0456">Lyase</keyword>
<name>A0ABT3MS46_9GAMM</name>
<comment type="caution">
    <text evidence="2">The sequence shown here is derived from an EMBL/GenBank/DDBJ whole genome shotgun (WGS) entry which is preliminary data.</text>
</comment>
<dbReference type="Proteomes" id="UP001209854">
    <property type="component" value="Unassembled WGS sequence"/>
</dbReference>
<evidence type="ECO:0000313" key="2">
    <source>
        <dbReference type="EMBL" id="MCW7552202.1"/>
    </source>
</evidence>
<dbReference type="EMBL" id="JAPFCC010000001">
    <property type="protein sequence ID" value="MCW7552202.1"/>
    <property type="molecule type" value="Genomic_DNA"/>
</dbReference>
<dbReference type="Pfam" id="PF16363">
    <property type="entry name" value="GDP_Man_Dehyd"/>
    <property type="match status" value="1"/>
</dbReference>
<proteinExistence type="predicted"/>
<gene>
    <name evidence="2" type="ORF">NX722_05975</name>
</gene>